<proteinExistence type="inferred from homology"/>
<keyword evidence="3" id="KW-0813">Transport</keyword>
<evidence type="ECO:0000256" key="8">
    <source>
        <dbReference type="ARBA" id="ARBA00023136"/>
    </source>
</evidence>
<evidence type="ECO:0000256" key="9">
    <source>
        <dbReference type="SAM" id="Phobius"/>
    </source>
</evidence>
<dbReference type="InterPro" id="IPR051084">
    <property type="entry name" value="H+-coupled_symporters"/>
</dbReference>
<sequence>MLDWYDFGIFAFFSNAISHNFFAQDGRNTGLFLTFLIFGCGFTARPIGGLIIGRIGDRISRRTALIVSIIVMGGGTLGLAVLPGRSTIGEAAPFLLLIARLMQGLAAGGEWGGAATFIVEAAPLGKRGLYGGIHEVSAILGPVLALGVASMVASIYSAEAINSWAWRLPFLIGALLIPVGFYCRLRIMETPVPHADVAEEVRMVHDVTGPFFRAFSLVAPIFAVFYTLFYFPTLTQTYLGLSARASLWANTAACIGMMSVILPAAVLSDRVGRRPMTICAYILIALATPVLFWEIAHTTSVAGVTIIELLYALAAGLLAGPFPATLCELFPARSRLTGIALAYNVAGALFGGFTPLILTATINYFHTVTVACAVSVFSVILGLAVMLKAKETAFTSLP</sequence>
<dbReference type="Proteomes" id="UP000555756">
    <property type="component" value="Unassembled WGS sequence"/>
</dbReference>
<feature type="transmembrane region" description="Helical" evidence="9">
    <location>
        <begin position="245"/>
        <end position="266"/>
    </location>
</feature>
<keyword evidence="8 9" id="KW-0472">Membrane</keyword>
<feature type="domain" description="Major facilitator superfamily (MFS) profile" evidence="10">
    <location>
        <begin position="1"/>
        <end position="390"/>
    </location>
</feature>
<dbReference type="PROSITE" id="PS00216">
    <property type="entry name" value="SUGAR_TRANSPORT_1"/>
    <property type="match status" value="1"/>
</dbReference>
<evidence type="ECO:0000313" key="12">
    <source>
        <dbReference type="Proteomes" id="UP000555756"/>
    </source>
</evidence>
<evidence type="ECO:0000256" key="6">
    <source>
        <dbReference type="ARBA" id="ARBA00022847"/>
    </source>
</evidence>
<dbReference type="SUPFAM" id="SSF103473">
    <property type="entry name" value="MFS general substrate transporter"/>
    <property type="match status" value="1"/>
</dbReference>
<dbReference type="AlphaFoldDB" id="A0A7W4PFQ1"/>
<evidence type="ECO:0000256" key="7">
    <source>
        <dbReference type="ARBA" id="ARBA00022989"/>
    </source>
</evidence>
<keyword evidence="7 9" id="KW-1133">Transmembrane helix</keyword>
<dbReference type="Gene3D" id="1.20.1250.20">
    <property type="entry name" value="MFS general substrate transporter like domains"/>
    <property type="match status" value="2"/>
</dbReference>
<feature type="transmembrane region" description="Helical" evidence="9">
    <location>
        <begin position="64"/>
        <end position="82"/>
    </location>
</feature>
<dbReference type="GO" id="GO:0015293">
    <property type="term" value="F:symporter activity"/>
    <property type="evidence" value="ECO:0007669"/>
    <property type="project" value="UniProtKB-KW"/>
</dbReference>
<keyword evidence="4" id="KW-1003">Cell membrane</keyword>
<dbReference type="InterPro" id="IPR036259">
    <property type="entry name" value="MFS_trans_sf"/>
</dbReference>
<feature type="transmembrane region" description="Helical" evidence="9">
    <location>
        <begin position="31"/>
        <end position="52"/>
    </location>
</feature>
<evidence type="ECO:0000259" key="10">
    <source>
        <dbReference type="PROSITE" id="PS50850"/>
    </source>
</evidence>
<evidence type="ECO:0000256" key="2">
    <source>
        <dbReference type="ARBA" id="ARBA00008240"/>
    </source>
</evidence>
<keyword evidence="5 9" id="KW-0812">Transmembrane</keyword>
<comment type="caution">
    <text evidence="11">The sequence shown here is derived from an EMBL/GenBank/DDBJ whole genome shotgun (WGS) entry which is preliminary data.</text>
</comment>
<evidence type="ECO:0000256" key="3">
    <source>
        <dbReference type="ARBA" id="ARBA00022448"/>
    </source>
</evidence>
<dbReference type="Pfam" id="PF00083">
    <property type="entry name" value="Sugar_tr"/>
    <property type="match status" value="1"/>
</dbReference>
<evidence type="ECO:0000256" key="1">
    <source>
        <dbReference type="ARBA" id="ARBA00004651"/>
    </source>
</evidence>
<keyword evidence="12" id="KW-1185">Reference proteome</keyword>
<organism evidence="11 12">
    <name type="scientific">Gluconacetobacter azotocaptans</name>
    <dbReference type="NCBI Taxonomy" id="142834"/>
    <lineage>
        <taxon>Bacteria</taxon>
        <taxon>Pseudomonadati</taxon>
        <taxon>Pseudomonadota</taxon>
        <taxon>Alphaproteobacteria</taxon>
        <taxon>Acetobacterales</taxon>
        <taxon>Acetobacteraceae</taxon>
        <taxon>Gluconacetobacter</taxon>
    </lineage>
</organism>
<dbReference type="InterPro" id="IPR005829">
    <property type="entry name" value="Sugar_transporter_CS"/>
</dbReference>
<dbReference type="InterPro" id="IPR005828">
    <property type="entry name" value="MFS_sugar_transport-like"/>
</dbReference>
<feature type="transmembrane region" description="Helical" evidence="9">
    <location>
        <begin position="139"/>
        <end position="158"/>
    </location>
</feature>
<evidence type="ECO:0000313" key="11">
    <source>
        <dbReference type="EMBL" id="MBB2190814.1"/>
    </source>
</evidence>
<dbReference type="PROSITE" id="PS50850">
    <property type="entry name" value="MFS"/>
    <property type="match status" value="1"/>
</dbReference>
<feature type="transmembrane region" description="Helical" evidence="9">
    <location>
        <begin position="302"/>
        <end position="324"/>
    </location>
</feature>
<feature type="transmembrane region" description="Helical" evidence="9">
    <location>
        <begin position="278"/>
        <end position="296"/>
    </location>
</feature>
<dbReference type="PANTHER" id="PTHR43528:SF1">
    <property type="entry name" value="ALPHA-KETOGLUTARATE PERMEASE"/>
    <property type="match status" value="1"/>
</dbReference>
<feature type="transmembrane region" description="Helical" evidence="9">
    <location>
        <begin position="164"/>
        <end position="183"/>
    </location>
</feature>
<feature type="transmembrane region" description="Helical" evidence="9">
    <location>
        <begin position="94"/>
        <end position="119"/>
    </location>
</feature>
<name>A0A7W4PFQ1_9PROT</name>
<dbReference type="EMBL" id="JABEQF010000009">
    <property type="protein sequence ID" value="MBB2190814.1"/>
    <property type="molecule type" value="Genomic_DNA"/>
</dbReference>
<dbReference type="Pfam" id="PF07690">
    <property type="entry name" value="MFS_1"/>
    <property type="match status" value="1"/>
</dbReference>
<comment type="similarity">
    <text evidence="2">Belongs to the major facilitator superfamily. Metabolite:H+ Symporter (MHS) family (TC 2.A.1.6) family.</text>
</comment>
<feature type="transmembrane region" description="Helical" evidence="9">
    <location>
        <begin position="364"/>
        <end position="387"/>
    </location>
</feature>
<dbReference type="InterPro" id="IPR020846">
    <property type="entry name" value="MFS_dom"/>
</dbReference>
<dbReference type="GO" id="GO:0005886">
    <property type="term" value="C:plasma membrane"/>
    <property type="evidence" value="ECO:0007669"/>
    <property type="project" value="UniProtKB-SubCell"/>
</dbReference>
<gene>
    <name evidence="11" type="ORF">HLH34_12725</name>
</gene>
<accession>A0A7W4PFQ1</accession>
<protein>
    <submittedName>
        <fullName evidence="11">MFS transporter</fullName>
    </submittedName>
</protein>
<keyword evidence="6" id="KW-0769">Symport</keyword>
<evidence type="ECO:0000256" key="4">
    <source>
        <dbReference type="ARBA" id="ARBA00022475"/>
    </source>
</evidence>
<dbReference type="PANTHER" id="PTHR43528">
    <property type="entry name" value="ALPHA-KETOGLUTARATE PERMEASE"/>
    <property type="match status" value="1"/>
</dbReference>
<feature type="transmembrane region" description="Helical" evidence="9">
    <location>
        <begin position="336"/>
        <end position="358"/>
    </location>
</feature>
<dbReference type="InterPro" id="IPR011701">
    <property type="entry name" value="MFS"/>
</dbReference>
<comment type="subcellular location">
    <subcellularLocation>
        <location evidence="1">Cell membrane</location>
        <topology evidence="1">Multi-pass membrane protein</topology>
    </subcellularLocation>
</comment>
<feature type="transmembrane region" description="Helical" evidence="9">
    <location>
        <begin position="211"/>
        <end position="233"/>
    </location>
</feature>
<evidence type="ECO:0000256" key="5">
    <source>
        <dbReference type="ARBA" id="ARBA00022692"/>
    </source>
</evidence>
<dbReference type="PROSITE" id="PS00217">
    <property type="entry name" value="SUGAR_TRANSPORT_2"/>
    <property type="match status" value="1"/>
</dbReference>
<reference evidence="11 12" key="1">
    <citation type="submission" date="2020-04" db="EMBL/GenBank/DDBJ databases">
        <title>Description of novel Gluconacetobacter.</title>
        <authorList>
            <person name="Sombolestani A."/>
        </authorList>
    </citation>
    <scope>NUCLEOTIDE SEQUENCE [LARGE SCALE GENOMIC DNA]</scope>
    <source>
        <strain evidence="11 12">LMG 21311</strain>
    </source>
</reference>